<keyword evidence="8" id="KW-0472">Membrane</keyword>
<keyword evidence="4 9" id="KW-1003">Cell membrane</keyword>
<feature type="domain" description="AprE-like beta-barrel" evidence="12">
    <location>
        <begin position="354"/>
        <end position="443"/>
    </location>
</feature>
<dbReference type="GO" id="GO:0005886">
    <property type="term" value="C:plasma membrane"/>
    <property type="evidence" value="ECO:0007669"/>
    <property type="project" value="UniProtKB-SubCell"/>
</dbReference>
<evidence type="ECO:0000256" key="9">
    <source>
        <dbReference type="RuleBase" id="RU365093"/>
    </source>
</evidence>
<dbReference type="GO" id="GO:0006508">
    <property type="term" value="P:proteolysis"/>
    <property type="evidence" value="ECO:0007669"/>
    <property type="project" value="UniProtKB-KW"/>
</dbReference>
<dbReference type="InterPro" id="IPR010129">
    <property type="entry name" value="T1SS_HlyD"/>
</dbReference>
<evidence type="ECO:0000259" key="11">
    <source>
        <dbReference type="Pfam" id="PF25994"/>
    </source>
</evidence>
<dbReference type="InterPro" id="IPR050739">
    <property type="entry name" value="MFP"/>
</dbReference>
<proteinExistence type="inferred from homology"/>
<dbReference type="Gene3D" id="2.40.50.100">
    <property type="match status" value="1"/>
</dbReference>
<dbReference type="PANTHER" id="PTHR30386">
    <property type="entry name" value="MEMBRANE FUSION SUBUNIT OF EMRAB-TOLC MULTIDRUG EFFLUX PUMP"/>
    <property type="match status" value="1"/>
</dbReference>
<evidence type="ECO:0000256" key="8">
    <source>
        <dbReference type="ARBA" id="ARBA00023136"/>
    </source>
</evidence>
<keyword evidence="7" id="KW-1133">Transmembrane helix</keyword>
<name>A0A318GXN2_9BURK</name>
<dbReference type="InterPro" id="IPR058982">
    <property type="entry name" value="Beta-barrel_AprE"/>
</dbReference>
<keyword evidence="6" id="KW-0812">Transmembrane</keyword>
<evidence type="ECO:0000256" key="5">
    <source>
        <dbReference type="ARBA" id="ARBA00022519"/>
    </source>
</evidence>
<sequence>MSLARPLPETPLPPDAAANEPTLAPTPAEASTPPVPPSPQARADRLSRHGLQALGLGLLLMLGWVAFAPLDEGVPTQGFVTVDTKRKAVQHQAGGLIRSVLVKEGDSVREGQPLFRLDDEEARAGHEAVRQRYLGLRAMEARLVAERDGQSTLRWHPDLQSALSDPVVQTHTLAQEQLFSARRSALQADLQGIEESKQAQKVSLDAYAQMQASRRNQLALVRDELTHTRAMVQEGYAPRNRQLELERTVDELNAGLADLGGNIGRTQRSIAELSQKAIQRRSEQRAEISSQLADVYRELQADAQKLRSTRDELARMEIRSPATGQVVGLAVQTVGAVIQPAQKLMDIVPAGEQLVLEARVPPHLIDRIKVDMPVDVRFSAFAHTPQLVVDARLGSISADAITDPQTNVTYYLARVAVTPEGMKTLGRREMQPGMPAELVIKTGERSLLTYFLQPLTRRVSAAMTEE</sequence>
<feature type="region of interest" description="Disordered" evidence="10">
    <location>
        <begin position="1"/>
        <end position="44"/>
    </location>
</feature>
<dbReference type="EMBL" id="QJJS01000016">
    <property type="protein sequence ID" value="PXW94005.1"/>
    <property type="molecule type" value="Genomic_DNA"/>
</dbReference>
<evidence type="ECO:0000256" key="1">
    <source>
        <dbReference type="ARBA" id="ARBA00004377"/>
    </source>
</evidence>
<dbReference type="Proteomes" id="UP000247811">
    <property type="component" value="Unassembled WGS sequence"/>
</dbReference>
<keyword evidence="13" id="KW-0378">Hydrolase</keyword>
<organism evidence="13 14">
    <name type="scientific">Sphaerotilus hippei</name>
    <dbReference type="NCBI Taxonomy" id="744406"/>
    <lineage>
        <taxon>Bacteria</taxon>
        <taxon>Pseudomonadati</taxon>
        <taxon>Pseudomonadota</taxon>
        <taxon>Betaproteobacteria</taxon>
        <taxon>Burkholderiales</taxon>
        <taxon>Sphaerotilaceae</taxon>
        <taxon>Sphaerotilus</taxon>
    </lineage>
</organism>
<keyword evidence="14" id="KW-1185">Reference proteome</keyword>
<evidence type="ECO:0000313" key="14">
    <source>
        <dbReference type="Proteomes" id="UP000247811"/>
    </source>
</evidence>
<keyword evidence="13" id="KW-0645">Protease</keyword>
<evidence type="ECO:0000256" key="6">
    <source>
        <dbReference type="ARBA" id="ARBA00022692"/>
    </source>
</evidence>
<evidence type="ECO:0000256" key="2">
    <source>
        <dbReference type="ARBA" id="ARBA00009477"/>
    </source>
</evidence>
<accession>A0A318GXN2</accession>
<evidence type="ECO:0000256" key="10">
    <source>
        <dbReference type="SAM" id="MobiDB-lite"/>
    </source>
</evidence>
<evidence type="ECO:0000256" key="7">
    <source>
        <dbReference type="ARBA" id="ARBA00022989"/>
    </source>
</evidence>
<keyword evidence="3 9" id="KW-0813">Transport</keyword>
<keyword evidence="5 9" id="KW-0997">Cell inner membrane</keyword>
<dbReference type="PRINTS" id="PR01490">
    <property type="entry name" value="RTXTOXIND"/>
</dbReference>
<dbReference type="SUPFAM" id="SSF111369">
    <property type="entry name" value="HlyD-like secretion proteins"/>
    <property type="match status" value="1"/>
</dbReference>
<dbReference type="GO" id="GO:0015031">
    <property type="term" value="P:protein transport"/>
    <property type="evidence" value="ECO:0007669"/>
    <property type="project" value="InterPro"/>
</dbReference>
<reference evidence="13 14" key="1">
    <citation type="submission" date="2018-05" db="EMBL/GenBank/DDBJ databases">
        <title>Genomic Encyclopedia of Type Strains, Phase IV (KMG-IV): sequencing the most valuable type-strain genomes for metagenomic binning, comparative biology and taxonomic classification.</title>
        <authorList>
            <person name="Goeker M."/>
        </authorList>
    </citation>
    <scope>NUCLEOTIDE SEQUENCE [LARGE SCALE GENOMIC DNA]</scope>
    <source>
        <strain evidence="13 14">DSM 566</strain>
    </source>
</reference>
<dbReference type="GO" id="GO:0008233">
    <property type="term" value="F:peptidase activity"/>
    <property type="evidence" value="ECO:0007669"/>
    <property type="project" value="UniProtKB-KW"/>
</dbReference>
<gene>
    <name evidence="13" type="ORF">C7444_11638</name>
</gene>
<feature type="domain" description="AprE-like long alpha-helical hairpin" evidence="11">
    <location>
        <begin position="122"/>
        <end position="312"/>
    </location>
</feature>
<dbReference type="AlphaFoldDB" id="A0A318GXN2"/>
<dbReference type="NCBIfam" id="TIGR01843">
    <property type="entry name" value="type_I_hlyD"/>
    <property type="match status" value="1"/>
</dbReference>
<dbReference type="RefSeq" id="WP_211317580.1">
    <property type="nucleotide sequence ID" value="NZ_QJJS01000016.1"/>
</dbReference>
<dbReference type="Gene3D" id="2.40.30.170">
    <property type="match status" value="1"/>
</dbReference>
<comment type="caution">
    <text evidence="13">The sequence shown here is derived from an EMBL/GenBank/DDBJ whole genome shotgun (WGS) entry which is preliminary data.</text>
</comment>
<dbReference type="PANTHER" id="PTHR30386:SF17">
    <property type="entry name" value="ALKALINE PROTEASE SECRETION PROTEIN APRE"/>
    <property type="match status" value="1"/>
</dbReference>
<evidence type="ECO:0000259" key="12">
    <source>
        <dbReference type="Pfam" id="PF26002"/>
    </source>
</evidence>
<evidence type="ECO:0000256" key="3">
    <source>
        <dbReference type="ARBA" id="ARBA00022448"/>
    </source>
</evidence>
<dbReference type="Pfam" id="PF25994">
    <property type="entry name" value="HH_AprE"/>
    <property type="match status" value="1"/>
</dbReference>
<evidence type="ECO:0000256" key="4">
    <source>
        <dbReference type="ARBA" id="ARBA00022475"/>
    </source>
</evidence>
<protein>
    <recommendedName>
        <fullName evidence="9">Membrane fusion protein (MFP) family protein</fullName>
    </recommendedName>
</protein>
<dbReference type="InterPro" id="IPR058781">
    <property type="entry name" value="HH_AprE-like"/>
</dbReference>
<comment type="subcellular location">
    <subcellularLocation>
        <location evidence="1 9">Cell inner membrane</location>
        <topology evidence="1 9">Single-pass membrane protein</topology>
    </subcellularLocation>
</comment>
<comment type="similarity">
    <text evidence="2 9">Belongs to the membrane fusion protein (MFP) (TC 8.A.1) family.</text>
</comment>
<evidence type="ECO:0000313" key="13">
    <source>
        <dbReference type="EMBL" id="PXW94005.1"/>
    </source>
</evidence>
<dbReference type="Pfam" id="PF26002">
    <property type="entry name" value="Beta-barrel_AprE"/>
    <property type="match status" value="1"/>
</dbReference>